<dbReference type="CDD" id="cd00207">
    <property type="entry name" value="fer2"/>
    <property type="match status" value="1"/>
</dbReference>
<dbReference type="Pfam" id="PF00175">
    <property type="entry name" value="NAD_binding_1"/>
    <property type="match status" value="1"/>
</dbReference>
<dbReference type="InterPro" id="IPR036010">
    <property type="entry name" value="2Fe-2S_ferredoxin-like_sf"/>
</dbReference>
<dbReference type="Proteomes" id="UP000194137">
    <property type="component" value="Chromosome"/>
</dbReference>
<sequence length="342" mass="36978">MNARVASETFAVAIEPSSHEITCRGDQTLLDSCIQNGIPARYNCRSGECGECIASLLSGKVYEMPGADPAIFTDTHRAAGKLLLCMCFPRTDVKLNVSLVQDAPAIRPTAINTMVESVEQVTPTIYKVRVETPGLVEYRAGQCFEWVVPEIKPNRMYSAANRPGDAAIEFHVRVYPGGRIGTFVSEHLSPGQSLKLLGPFGNFGLSTSDWRPSICIAGGTGLAPIHAMLDDAFARGDNRPIHFFYGARSQEELYCLKTLNLWAAKHDSFTFTPVLSDEPEGSGWTGARGLVTDVAAAQLQDAFGLEAYLCGPPAMIDAAVEVLEAAGFSDSDIHADRFVQAR</sequence>
<dbReference type="Gene3D" id="3.10.20.30">
    <property type="match status" value="1"/>
</dbReference>
<dbReference type="SUPFAM" id="SSF63380">
    <property type="entry name" value="Riboflavin synthase domain-like"/>
    <property type="match status" value="1"/>
</dbReference>
<dbReference type="Gene3D" id="3.40.50.80">
    <property type="entry name" value="Nucleotide-binding domain of ferredoxin-NADP reductase (FNR) module"/>
    <property type="match status" value="1"/>
</dbReference>
<dbReference type="AlphaFoldDB" id="A0A1W6ZLB9"/>
<dbReference type="PRINTS" id="PR00410">
    <property type="entry name" value="PHEHYDRXLASE"/>
</dbReference>
<dbReference type="InterPro" id="IPR050415">
    <property type="entry name" value="MRET"/>
</dbReference>
<dbReference type="Pfam" id="PF00970">
    <property type="entry name" value="FAD_binding_6"/>
    <property type="match status" value="1"/>
</dbReference>
<dbReference type="PROSITE" id="PS51085">
    <property type="entry name" value="2FE2S_FER_2"/>
    <property type="match status" value="1"/>
</dbReference>
<keyword evidence="3" id="KW-1185">Reference proteome</keyword>
<dbReference type="GO" id="GO:0016491">
    <property type="term" value="F:oxidoreductase activity"/>
    <property type="evidence" value="ECO:0007669"/>
    <property type="project" value="InterPro"/>
</dbReference>
<organism evidence="2 3">
    <name type="scientific">Pseudorhodoplanes sinuspersici</name>
    <dbReference type="NCBI Taxonomy" id="1235591"/>
    <lineage>
        <taxon>Bacteria</taxon>
        <taxon>Pseudomonadati</taxon>
        <taxon>Pseudomonadota</taxon>
        <taxon>Alphaproteobacteria</taxon>
        <taxon>Hyphomicrobiales</taxon>
        <taxon>Pseudorhodoplanes</taxon>
    </lineage>
</organism>
<dbReference type="Gene3D" id="2.40.30.10">
    <property type="entry name" value="Translation factors"/>
    <property type="match status" value="1"/>
</dbReference>
<evidence type="ECO:0000256" key="1">
    <source>
        <dbReference type="ARBA" id="ARBA00034078"/>
    </source>
</evidence>
<dbReference type="CDD" id="cd06187">
    <property type="entry name" value="O2ase_reductase_like"/>
    <property type="match status" value="1"/>
</dbReference>
<name>A0A1W6ZLB9_9HYPH</name>
<accession>A0A1W6ZLB9</accession>
<dbReference type="InterPro" id="IPR039261">
    <property type="entry name" value="FNR_nucleotide-bd"/>
</dbReference>
<protein>
    <submittedName>
        <fullName evidence="2">Uncharacterized protein</fullName>
    </submittedName>
</protein>
<dbReference type="PROSITE" id="PS51384">
    <property type="entry name" value="FAD_FR"/>
    <property type="match status" value="1"/>
</dbReference>
<dbReference type="InterPro" id="IPR008333">
    <property type="entry name" value="Cbr1-like_FAD-bd_dom"/>
</dbReference>
<dbReference type="InterPro" id="IPR001041">
    <property type="entry name" value="2Fe-2S_ferredoxin-type"/>
</dbReference>
<dbReference type="InterPro" id="IPR012675">
    <property type="entry name" value="Beta-grasp_dom_sf"/>
</dbReference>
<dbReference type="SUPFAM" id="SSF54292">
    <property type="entry name" value="2Fe-2S ferredoxin-like"/>
    <property type="match status" value="1"/>
</dbReference>
<dbReference type="EMBL" id="CP021112">
    <property type="protein sequence ID" value="ARP98223.1"/>
    <property type="molecule type" value="Genomic_DNA"/>
</dbReference>
<dbReference type="InterPro" id="IPR001433">
    <property type="entry name" value="OxRdtase_FAD/NAD-bd"/>
</dbReference>
<dbReference type="InterPro" id="IPR001709">
    <property type="entry name" value="Flavoprot_Pyr_Nucl_cyt_Rdtase"/>
</dbReference>
<dbReference type="GO" id="GO:0051536">
    <property type="term" value="F:iron-sulfur cluster binding"/>
    <property type="evidence" value="ECO:0007669"/>
    <property type="project" value="InterPro"/>
</dbReference>
<dbReference type="InterPro" id="IPR017927">
    <property type="entry name" value="FAD-bd_FR_type"/>
</dbReference>
<dbReference type="OrthoDB" id="9806195at2"/>
<dbReference type="KEGG" id="psin:CAK95_03305"/>
<dbReference type="PANTHER" id="PTHR47354:SF5">
    <property type="entry name" value="PROTEIN RFBI"/>
    <property type="match status" value="1"/>
</dbReference>
<dbReference type="RefSeq" id="WP_086086567.1">
    <property type="nucleotide sequence ID" value="NZ_CP021112.1"/>
</dbReference>
<dbReference type="PRINTS" id="PR00371">
    <property type="entry name" value="FPNCR"/>
</dbReference>
<comment type="cofactor">
    <cofactor evidence="1">
        <name>[2Fe-2S] cluster</name>
        <dbReference type="ChEBI" id="CHEBI:190135"/>
    </cofactor>
</comment>
<dbReference type="STRING" id="1235591.CAK95_03305"/>
<dbReference type="InterPro" id="IPR017938">
    <property type="entry name" value="Riboflavin_synthase-like_b-brl"/>
</dbReference>
<dbReference type="Pfam" id="PF00111">
    <property type="entry name" value="Fer2"/>
    <property type="match status" value="1"/>
</dbReference>
<evidence type="ECO:0000313" key="3">
    <source>
        <dbReference type="Proteomes" id="UP000194137"/>
    </source>
</evidence>
<evidence type="ECO:0000313" key="2">
    <source>
        <dbReference type="EMBL" id="ARP98223.1"/>
    </source>
</evidence>
<gene>
    <name evidence="2" type="ORF">CAK95_03305</name>
</gene>
<reference evidence="2 3" key="1">
    <citation type="submission" date="2017-05" db="EMBL/GenBank/DDBJ databases">
        <title>Full genome sequence of Pseudorhodoplanes sinuspersici.</title>
        <authorList>
            <person name="Dastgheib S.M.M."/>
            <person name="Shavandi M."/>
            <person name="Tirandaz H."/>
        </authorList>
    </citation>
    <scope>NUCLEOTIDE SEQUENCE [LARGE SCALE GENOMIC DNA]</scope>
    <source>
        <strain evidence="2 3">RIPI110</strain>
    </source>
</reference>
<proteinExistence type="predicted"/>
<dbReference type="PANTHER" id="PTHR47354">
    <property type="entry name" value="NADH OXIDOREDUCTASE HCR"/>
    <property type="match status" value="1"/>
</dbReference>
<dbReference type="SUPFAM" id="SSF52343">
    <property type="entry name" value="Ferredoxin reductase-like, C-terminal NADP-linked domain"/>
    <property type="match status" value="1"/>
</dbReference>